<dbReference type="EMBL" id="LGUB01000416">
    <property type="protein sequence ID" value="KRH93254.1"/>
    <property type="molecule type" value="Genomic_DNA"/>
</dbReference>
<comment type="caution">
    <text evidence="1">The sequence shown here is derived from an EMBL/GenBank/DDBJ whole genome shotgun (WGS) entry which is preliminary data.</text>
</comment>
<name>A0A0R0LV70_9MICR</name>
<gene>
    <name evidence="1" type="ORF">M153_12220003137</name>
</gene>
<organism evidence="1 2">
    <name type="scientific">Pseudoloma neurophilia</name>
    <dbReference type="NCBI Taxonomy" id="146866"/>
    <lineage>
        <taxon>Eukaryota</taxon>
        <taxon>Fungi</taxon>
        <taxon>Fungi incertae sedis</taxon>
        <taxon>Microsporidia</taxon>
        <taxon>Pseudoloma</taxon>
    </lineage>
</organism>
<proteinExistence type="predicted"/>
<accession>A0A0R0LV70</accession>
<dbReference type="AlphaFoldDB" id="A0A0R0LV70"/>
<sequence>KFSNFLFMRRSTIVLQKNCFRLSVTNGGIEEGCCIFRILLMRDIILFYSFDDYVIAEEDDPTRLTSQIF</sequence>
<reference evidence="1 2" key="1">
    <citation type="submission" date="2015-07" db="EMBL/GenBank/DDBJ databases">
        <title>The genome of Pseudoloma neurophilia, a relevant intracellular parasite of the zebrafish.</title>
        <authorList>
            <person name="Ndikumana S."/>
            <person name="Pelin A."/>
            <person name="Sanders J."/>
            <person name="Corradi N."/>
        </authorList>
    </citation>
    <scope>NUCLEOTIDE SEQUENCE [LARGE SCALE GENOMIC DNA]</scope>
    <source>
        <strain evidence="1 2">MK1</strain>
    </source>
</reference>
<dbReference type="VEuPathDB" id="MicrosporidiaDB:M153_12220003137"/>
<evidence type="ECO:0000313" key="1">
    <source>
        <dbReference type="EMBL" id="KRH93254.1"/>
    </source>
</evidence>
<evidence type="ECO:0000313" key="2">
    <source>
        <dbReference type="Proteomes" id="UP000051530"/>
    </source>
</evidence>
<keyword evidence="2" id="KW-1185">Reference proteome</keyword>
<protein>
    <submittedName>
        <fullName evidence="1">Uncharacterized protein</fullName>
    </submittedName>
</protein>
<dbReference type="Proteomes" id="UP000051530">
    <property type="component" value="Unassembled WGS sequence"/>
</dbReference>
<feature type="non-terminal residue" evidence="1">
    <location>
        <position position="1"/>
    </location>
</feature>